<accession>A0A0K9PIH8</accession>
<proteinExistence type="inferred from homology"/>
<dbReference type="OrthoDB" id="440160at2759"/>
<evidence type="ECO:0000313" key="4">
    <source>
        <dbReference type="Proteomes" id="UP000036987"/>
    </source>
</evidence>
<dbReference type="GO" id="GO:0016020">
    <property type="term" value="C:membrane"/>
    <property type="evidence" value="ECO:0007669"/>
    <property type="project" value="GOC"/>
</dbReference>
<evidence type="ECO:0000313" key="3">
    <source>
        <dbReference type="EMBL" id="KMZ68873.1"/>
    </source>
</evidence>
<dbReference type="EC" id="3.5.1.89" evidence="2"/>
<dbReference type="AlphaFoldDB" id="A0A0K9PIH8"/>
<dbReference type="Pfam" id="PF02585">
    <property type="entry name" value="PIG-L"/>
    <property type="match status" value="1"/>
</dbReference>
<comment type="similarity">
    <text evidence="1">Belongs to the PIGL family.</text>
</comment>
<dbReference type="STRING" id="29655.A0A0K9PIH8"/>
<dbReference type="PANTHER" id="PTHR12993">
    <property type="entry name" value="N-ACETYLGLUCOSAMINYL-PHOSPHATIDYLINOSITOL DE-N-ACETYLASE-RELATED"/>
    <property type="match status" value="1"/>
</dbReference>
<dbReference type="GO" id="GO:0000225">
    <property type="term" value="F:N-acetylglucosaminylphosphatidylinositol deacetylase activity"/>
    <property type="evidence" value="ECO:0000318"/>
    <property type="project" value="GO_Central"/>
</dbReference>
<dbReference type="OMA" id="YVLESVN"/>
<gene>
    <name evidence="3" type="ORF">ZOSMA_228G00050</name>
</gene>
<dbReference type="EMBL" id="LFYR01000809">
    <property type="protein sequence ID" value="KMZ68873.1"/>
    <property type="molecule type" value="Genomic_DNA"/>
</dbReference>
<dbReference type="SUPFAM" id="SSF102588">
    <property type="entry name" value="LmbE-like"/>
    <property type="match status" value="1"/>
</dbReference>
<dbReference type="PANTHER" id="PTHR12993:SF11">
    <property type="entry name" value="N-ACETYLGLUCOSAMINYL-PHOSPHATIDYLINOSITOL DE-N-ACETYLASE"/>
    <property type="match status" value="1"/>
</dbReference>
<protein>
    <recommendedName>
        <fullName evidence="2">N-acetylglucosaminylphosphatidylinositol deacetylase</fullName>
        <ecNumber evidence="2">3.5.1.89</ecNumber>
    </recommendedName>
</protein>
<dbReference type="GO" id="GO:0006506">
    <property type="term" value="P:GPI anchor biosynthetic process"/>
    <property type="evidence" value="ECO:0007669"/>
    <property type="project" value="UniProtKB-UniPathway"/>
</dbReference>
<organism evidence="3 4">
    <name type="scientific">Zostera marina</name>
    <name type="common">Eelgrass</name>
    <dbReference type="NCBI Taxonomy" id="29655"/>
    <lineage>
        <taxon>Eukaryota</taxon>
        <taxon>Viridiplantae</taxon>
        <taxon>Streptophyta</taxon>
        <taxon>Embryophyta</taxon>
        <taxon>Tracheophyta</taxon>
        <taxon>Spermatophyta</taxon>
        <taxon>Magnoliopsida</taxon>
        <taxon>Liliopsida</taxon>
        <taxon>Zosteraceae</taxon>
        <taxon>Zostera</taxon>
    </lineage>
</organism>
<dbReference type="GO" id="GO:0005783">
    <property type="term" value="C:endoplasmic reticulum"/>
    <property type="evidence" value="ECO:0000318"/>
    <property type="project" value="GO_Central"/>
</dbReference>
<dbReference type="InterPro" id="IPR003737">
    <property type="entry name" value="GlcNAc_PI_deacetylase-related"/>
</dbReference>
<dbReference type="Gene3D" id="3.40.50.10320">
    <property type="entry name" value="LmbE-like"/>
    <property type="match status" value="1"/>
</dbReference>
<dbReference type="UniPathway" id="UPA00196"/>
<comment type="caution">
    <text evidence="3">The sequence shown here is derived from an EMBL/GenBank/DDBJ whole genome shotgun (WGS) entry which is preliminary data.</text>
</comment>
<reference evidence="4" key="1">
    <citation type="journal article" date="2016" name="Nature">
        <title>The genome of the seagrass Zostera marina reveals angiosperm adaptation to the sea.</title>
        <authorList>
            <person name="Olsen J.L."/>
            <person name="Rouze P."/>
            <person name="Verhelst B."/>
            <person name="Lin Y.-C."/>
            <person name="Bayer T."/>
            <person name="Collen J."/>
            <person name="Dattolo E."/>
            <person name="De Paoli E."/>
            <person name="Dittami S."/>
            <person name="Maumus F."/>
            <person name="Michel G."/>
            <person name="Kersting A."/>
            <person name="Lauritano C."/>
            <person name="Lohaus R."/>
            <person name="Toepel M."/>
            <person name="Tonon T."/>
            <person name="Vanneste K."/>
            <person name="Amirebrahimi M."/>
            <person name="Brakel J."/>
            <person name="Bostroem C."/>
            <person name="Chovatia M."/>
            <person name="Grimwood J."/>
            <person name="Jenkins J.W."/>
            <person name="Jueterbock A."/>
            <person name="Mraz A."/>
            <person name="Stam W.T."/>
            <person name="Tice H."/>
            <person name="Bornberg-Bauer E."/>
            <person name="Green P.J."/>
            <person name="Pearson G.A."/>
            <person name="Procaccini G."/>
            <person name="Duarte C.M."/>
            <person name="Schmutz J."/>
            <person name="Reusch T.B.H."/>
            <person name="Van de Peer Y."/>
        </authorList>
    </citation>
    <scope>NUCLEOTIDE SEQUENCE [LARGE SCALE GENOMIC DNA]</scope>
    <source>
        <strain evidence="4">cv. Finnish</strain>
    </source>
</reference>
<evidence type="ECO:0000256" key="2">
    <source>
        <dbReference type="ARBA" id="ARBA00012176"/>
    </source>
</evidence>
<keyword evidence="4" id="KW-1185">Reference proteome</keyword>
<dbReference type="Proteomes" id="UP000036987">
    <property type="component" value="Unassembled WGS sequence"/>
</dbReference>
<evidence type="ECO:0000256" key="1">
    <source>
        <dbReference type="ARBA" id="ARBA00006066"/>
    </source>
</evidence>
<sequence length="267" mass="30614">MFFLLLVASLIFIWIVSLCKVFYFSKPISNPSAFSLAGTNKKGRNVLLVIAHPDDESMFFSPTLLFLASQKHNVHVLCFSTGNADGMGEIRKNELFRACVMLQVPRQNINILDHPDLQDGFGRSWDHKLLATIIGNQIEIWEINMIITFDRHGVSGHCNHCDVYYGTCKFISESSTESTEALELASTGIFRKYSGPLDIWLSLLYTMFCPRRQSCCLVNSHPRRCFLAMGEHESQWVWFRRLFVLFSSYSYINVLNKITPYPDKQSC</sequence>
<dbReference type="InterPro" id="IPR024078">
    <property type="entry name" value="LmbE-like_dom_sf"/>
</dbReference>
<name>A0A0K9PIH8_ZOSMR</name>